<dbReference type="InterPro" id="IPR022655">
    <property type="entry name" value="DUF1553"/>
</dbReference>
<evidence type="ECO:0000313" key="9">
    <source>
        <dbReference type="Proteomes" id="UP000315003"/>
    </source>
</evidence>
<keyword evidence="3 4" id="KW-0408">Iron</keyword>
<dbReference type="InterPro" id="IPR036909">
    <property type="entry name" value="Cyt_c-like_dom_sf"/>
</dbReference>
<dbReference type="Pfam" id="PF07583">
    <property type="entry name" value="PSCyt2"/>
    <property type="match status" value="1"/>
</dbReference>
<evidence type="ECO:0000256" key="2">
    <source>
        <dbReference type="ARBA" id="ARBA00022723"/>
    </source>
</evidence>
<dbReference type="Gene3D" id="1.10.760.10">
    <property type="entry name" value="Cytochrome c-like domain"/>
    <property type="match status" value="1"/>
</dbReference>
<dbReference type="EMBL" id="CP036272">
    <property type="protein sequence ID" value="QDT57845.1"/>
    <property type="molecule type" value="Genomic_DNA"/>
</dbReference>
<feature type="signal peptide" evidence="6">
    <location>
        <begin position="1"/>
        <end position="24"/>
    </location>
</feature>
<dbReference type="GO" id="GO:0009055">
    <property type="term" value="F:electron transfer activity"/>
    <property type="evidence" value="ECO:0007669"/>
    <property type="project" value="InterPro"/>
</dbReference>
<proteinExistence type="predicted"/>
<evidence type="ECO:0000256" key="5">
    <source>
        <dbReference type="SAM" id="MobiDB-lite"/>
    </source>
</evidence>
<feature type="domain" description="Cytochrome c" evidence="7">
    <location>
        <begin position="43"/>
        <end position="146"/>
    </location>
</feature>
<dbReference type="AlphaFoldDB" id="A0A517SNZ4"/>
<evidence type="ECO:0000313" key="8">
    <source>
        <dbReference type="EMBL" id="QDT57845.1"/>
    </source>
</evidence>
<evidence type="ECO:0000259" key="7">
    <source>
        <dbReference type="PROSITE" id="PS51007"/>
    </source>
</evidence>
<dbReference type="Pfam" id="PF07587">
    <property type="entry name" value="PSD1"/>
    <property type="match status" value="1"/>
</dbReference>
<name>A0A517SNZ4_9BACT</name>
<dbReference type="OrthoDB" id="127107at2"/>
<sequence length="918" mass="103134" precursor="true">MPPFLRCVLAACAALIAFNRIHSAAAQQASPEPAENVTQESETTFSEGEKLFALHVQPLISEKCLACHGADQDAIEGGFDLRNRESMLAGGDNFEDKVLVPGNAGASALYRTAKRSEEGYEMPPKEAEALSQEQYWHLRDWINAGAPWPDEQRSTLIRQQFDQGIVVDTSKALSDDWQFRRYEAQNLWAYRPLQKVSVPNNAHPIDYLIDQSLKQAELPAAGQASATTIARRLSFGLTGLPPQVEAADAFVQQYRNDPGQAINDYAQQLMASPHYGEHFAQRWLDVVRYADTAGFANDYSRPNAWRYRDYVIRAFQNDVPFNTFVQQQLAGDELDDRNGENLIATGFLRMGPWEQTSMSVFKETRQQWLDDITDTVGQAFLGHALQCAKCHDHKFDPVPTRDYYRMMAVFSTTQFAERDVAFLSAENQANFANSDNWVNEKIQAYQQQSKELNQQVSQKREQETGDAKVGDNGLAPGDEASLARMNKNMQRHRLELDRTKPIALTVYTGKTIQYRNVSTRLLMPANPWNKGQFDTDAILAGGNIYSPTDPVTPGALSAAESLGNMNHQPFPASRGKRRLALARWITSPDNPLTARVIVNRVWSWHFGSGLAGNPNNFGATGAAPTHGPLLDYLARWFMDNDWSVRKLNQLIVSSRVYRRNSTHPHPELVAQRDSQNKLYAVFQPRRLTAEEIRDAMLACSGELNRQVGGIPCRPDLNLEVAFQPRQIMGGTASVYEPDPLPSQRNRRTIYAEKIRGLRDPFMETFNQPGPDKSCELRETSIIAPQALTLLNSEEVLQRAIAMADQLIQRQATPKETIRQAFEICLGRQPDEAETMLCLQHWRQHAALPAPPEPTAIADQLQRTVMAEKTGQPYSFVEHMPAYKNYQADLQPADISATTRGLAAVCLVLFNSNEFLYLD</sequence>
<keyword evidence="9" id="KW-1185">Reference proteome</keyword>
<keyword evidence="1 4" id="KW-0349">Heme</keyword>
<dbReference type="PANTHER" id="PTHR35889:SF3">
    <property type="entry name" value="F-BOX DOMAIN-CONTAINING PROTEIN"/>
    <property type="match status" value="1"/>
</dbReference>
<dbReference type="SUPFAM" id="SSF46626">
    <property type="entry name" value="Cytochrome c"/>
    <property type="match status" value="1"/>
</dbReference>
<dbReference type="InterPro" id="IPR009056">
    <property type="entry name" value="Cyt_c-like_dom"/>
</dbReference>
<dbReference type="PROSITE" id="PS51007">
    <property type="entry name" value="CYTC"/>
    <property type="match status" value="1"/>
</dbReference>
<keyword evidence="6" id="KW-0732">Signal</keyword>
<gene>
    <name evidence="8" type="ORF">SV7mr_03300</name>
</gene>
<accession>A0A517SNZ4</accession>
<keyword evidence="2 4" id="KW-0479">Metal-binding</keyword>
<dbReference type="GO" id="GO:0046872">
    <property type="term" value="F:metal ion binding"/>
    <property type="evidence" value="ECO:0007669"/>
    <property type="project" value="UniProtKB-KW"/>
</dbReference>
<dbReference type="InterPro" id="IPR011429">
    <property type="entry name" value="Cyt_c_Planctomycete-type"/>
</dbReference>
<feature type="compositionally biased region" description="Basic and acidic residues" evidence="5">
    <location>
        <begin position="458"/>
        <end position="469"/>
    </location>
</feature>
<dbReference type="GO" id="GO:0020037">
    <property type="term" value="F:heme binding"/>
    <property type="evidence" value="ECO:0007669"/>
    <property type="project" value="InterPro"/>
</dbReference>
<evidence type="ECO:0000256" key="3">
    <source>
        <dbReference type="ARBA" id="ARBA00023004"/>
    </source>
</evidence>
<organism evidence="8 9">
    <name type="scientific">Stieleria bergensis</name>
    <dbReference type="NCBI Taxonomy" id="2528025"/>
    <lineage>
        <taxon>Bacteria</taxon>
        <taxon>Pseudomonadati</taxon>
        <taxon>Planctomycetota</taxon>
        <taxon>Planctomycetia</taxon>
        <taxon>Pirellulales</taxon>
        <taxon>Pirellulaceae</taxon>
        <taxon>Stieleria</taxon>
    </lineage>
</organism>
<feature type="chain" id="PRO_5021795219" evidence="6">
    <location>
        <begin position="25"/>
        <end position="918"/>
    </location>
</feature>
<dbReference type="PANTHER" id="PTHR35889">
    <property type="entry name" value="CYCLOINULO-OLIGOSACCHARIDE FRUCTANOTRANSFERASE-RELATED"/>
    <property type="match status" value="1"/>
</dbReference>
<evidence type="ECO:0000256" key="1">
    <source>
        <dbReference type="ARBA" id="ARBA00022617"/>
    </source>
</evidence>
<evidence type="ECO:0000256" key="4">
    <source>
        <dbReference type="PROSITE-ProRule" id="PRU00433"/>
    </source>
</evidence>
<dbReference type="Pfam" id="PF07635">
    <property type="entry name" value="PSCyt1"/>
    <property type="match status" value="1"/>
</dbReference>
<protein>
    <submittedName>
        <fullName evidence="8">Planctomycete cytochrome C</fullName>
    </submittedName>
</protein>
<dbReference type="Proteomes" id="UP000315003">
    <property type="component" value="Chromosome"/>
</dbReference>
<evidence type="ECO:0000256" key="6">
    <source>
        <dbReference type="SAM" id="SignalP"/>
    </source>
</evidence>
<dbReference type="RefSeq" id="WP_145268587.1">
    <property type="nucleotide sequence ID" value="NZ_CP036272.1"/>
</dbReference>
<feature type="region of interest" description="Disordered" evidence="5">
    <location>
        <begin position="449"/>
        <end position="479"/>
    </location>
</feature>
<reference evidence="8 9" key="1">
    <citation type="submission" date="2019-02" db="EMBL/GenBank/DDBJ databases">
        <title>Deep-cultivation of Planctomycetes and their phenomic and genomic characterization uncovers novel biology.</title>
        <authorList>
            <person name="Wiegand S."/>
            <person name="Jogler M."/>
            <person name="Boedeker C."/>
            <person name="Pinto D."/>
            <person name="Vollmers J."/>
            <person name="Rivas-Marin E."/>
            <person name="Kohn T."/>
            <person name="Peeters S.H."/>
            <person name="Heuer A."/>
            <person name="Rast P."/>
            <person name="Oberbeckmann S."/>
            <person name="Bunk B."/>
            <person name="Jeske O."/>
            <person name="Meyerdierks A."/>
            <person name="Storesund J.E."/>
            <person name="Kallscheuer N."/>
            <person name="Luecker S."/>
            <person name="Lage O.M."/>
            <person name="Pohl T."/>
            <person name="Merkel B.J."/>
            <person name="Hornburger P."/>
            <person name="Mueller R.-W."/>
            <person name="Bruemmer F."/>
            <person name="Labrenz M."/>
            <person name="Spormann A.M."/>
            <person name="Op den Camp H."/>
            <person name="Overmann J."/>
            <person name="Amann R."/>
            <person name="Jetten M.S.M."/>
            <person name="Mascher T."/>
            <person name="Medema M.H."/>
            <person name="Devos D.P."/>
            <person name="Kaster A.-K."/>
            <person name="Ovreas L."/>
            <person name="Rohde M."/>
            <person name="Galperin M.Y."/>
            <person name="Jogler C."/>
        </authorList>
    </citation>
    <scope>NUCLEOTIDE SEQUENCE [LARGE SCALE GENOMIC DNA]</scope>
    <source>
        <strain evidence="8 9">SV_7m_r</strain>
    </source>
</reference>
<dbReference type="InterPro" id="IPR011444">
    <property type="entry name" value="DUF1549"/>
</dbReference>